<dbReference type="Proteomes" id="UP000185469">
    <property type="component" value="Chromosome"/>
</dbReference>
<keyword evidence="4" id="KW-0347">Helicase</keyword>
<dbReference type="InterPro" id="IPR047112">
    <property type="entry name" value="RecG/Mfd"/>
</dbReference>
<evidence type="ECO:0000256" key="3">
    <source>
        <dbReference type="ARBA" id="ARBA00022801"/>
    </source>
</evidence>
<keyword evidence="5" id="KW-0067">ATP-binding</keyword>
<dbReference type="InterPro" id="IPR011545">
    <property type="entry name" value="DEAD/DEAH_box_helicase_dom"/>
</dbReference>
<evidence type="ECO:0000256" key="4">
    <source>
        <dbReference type="ARBA" id="ARBA00022806"/>
    </source>
</evidence>
<dbReference type="InterPro" id="IPR014001">
    <property type="entry name" value="Helicase_ATP-bd"/>
</dbReference>
<dbReference type="Pfam" id="PF19833">
    <property type="entry name" value="RecG_dom3_C"/>
    <property type="match status" value="1"/>
</dbReference>
<feature type="domain" description="Helicase ATP-binding" evidence="8">
    <location>
        <begin position="308"/>
        <end position="474"/>
    </location>
</feature>
<keyword evidence="11" id="KW-1185">Reference proteome</keyword>
<evidence type="ECO:0000313" key="11">
    <source>
        <dbReference type="Proteomes" id="UP000185469"/>
    </source>
</evidence>
<evidence type="ECO:0000256" key="1">
    <source>
        <dbReference type="ARBA" id="ARBA00022741"/>
    </source>
</evidence>
<dbReference type="SUPFAM" id="SSF52540">
    <property type="entry name" value="P-loop containing nucleoside triphosphate hydrolases"/>
    <property type="match status" value="2"/>
</dbReference>
<dbReference type="STRING" id="1437874.CSPHI_04810"/>
<keyword evidence="2" id="KW-0227">DNA damage</keyword>
<dbReference type="InterPro" id="IPR045562">
    <property type="entry name" value="RecG_dom3_C"/>
</dbReference>
<proteinExistence type="predicted"/>
<organism evidence="10 11">
    <name type="scientific">Corynebacterium sphenisci DSM 44792</name>
    <dbReference type="NCBI Taxonomy" id="1437874"/>
    <lineage>
        <taxon>Bacteria</taxon>
        <taxon>Bacillati</taxon>
        <taxon>Actinomycetota</taxon>
        <taxon>Actinomycetes</taxon>
        <taxon>Mycobacteriales</taxon>
        <taxon>Corynebacteriaceae</taxon>
        <taxon>Corynebacterium</taxon>
    </lineage>
</organism>
<dbReference type="Gene3D" id="3.40.50.300">
    <property type="entry name" value="P-loop containing nucleotide triphosphate hydrolases"/>
    <property type="match status" value="2"/>
</dbReference>
<dbReference type="PANTHER" id="PTHR47964:SF1">
    <property type="entry name" value="ATP-DEPENDENT DNA HELICASE HOMOLOG RECG, CHLOROPLASTIC"/>
    <property type="match status" value="1"/>
</dbReference>
<dbReference type="InterPro" id="IPR027417">
    <property type="entry name" value="P-loop_NTPase"/>
</dbReference>
<dbReference type="InterPro" id="IPR012340">
    <property type="entry name" value="NA-bd_OB-fold"/>
</dbReference>
<protein>
    <recommendedName>
        <fullName evidence="12">ATP-dependent DNA helicase RecG</fullName>
    </recommendedName>
</protein>
<keyword evidence="7" id="KW-0234">DNA repair</keyword>
<dbReference type="PROSITE" id="PS51192">
    <property type="entry name" value="HELICASE_ATP_BIND_1"/>
    <property type="match status" value="1"/>
</dbReference>
<dbReference type="SMART" id="SM00487">
    <property type="entry name" value="DEXDc"/>
    <property type="match status" value="1"/>
</dbReference>
<dbReference type="GO" id="GO:0003678">
    <property type="term" value="F:DNA helicase activity"/>
    <property type="evidence" value="ECO:0007669"/>
    <property type="project" value="TreeGrafter"/>
</dbReference>
<evidence type="ECO:0000259" key="8">
    <source>
        <dbReference type="PROSITE" id="PS51192"/>
    </source>
</evidence>
<evidence type="ECO:0008006" key="12">
    <source>
        <dbReference type="Google" id="ProtNLM"/>
    </source>
</evidence>
<dbReference type="SMART" id="SM00490">
    <property type="entry name" value="HELICc"/>
    <property type="match status" value="2"/>
</dbReference>
<keyword evidence="3" id="KW-0378">Hydrolase</keyword>
<dbReference type="Pfam" id="PF00270">
    <property type="entry name" value="DEAD"/>
    <property type="match status" value="1"/>
</dbReference>
<dbReference type="KEGG" id="csph:CSPHI_04810"/>
<evidence type="ECO:0000256" key="7">
    <source>
        <dbReference type="ARBA" id="ARBA00023204"/>
    </source>
</evidence>
<sequence length="729" mass="77216">MLGWRRSPAAAAPLREVLDAPAARALREALGLESVGDLLTLVPPRWLGHDDGLDVGPADEGRTVTAMVTVTRLGRDPAEGDPGYYRRRGRRPRPREVHITDGARQLVMPVFGQAALLRRLRPGSRLLVLGQVRATAAGMQLANADFLILGPGGEPRAATGRLEKLLAAAEDVGELRRLLDRPALPLHRGRRGLPGIAVALYLDRVLRALPEQPEPLPEPPPGLPGFDAALRGLQFPPAGGPGPALARLKYDEALELQLALALRRRDAARRTAPACPPRPGGVRERLTAALPFELTGGQAAVLAEIDADLGATAPMNRLLQGEVGSGKTAVAALAMARVVDAGRQCALLAPTEVLAAQHARTLAGLFGELPDGPRVLTLTGSMSVPERRAALLAIVTGEVDVVVGTHALISEGVEFFDLGLVVVDEQHRFGVRQRDRLRDRGRDGLTPHVLVMTATPIPRSIAMTVFGDLAVSTLAELPGGRAGVDTAVVPVLEKPRWAERAWARIREEVAGGARAFVVCPRIDAGDPGDGAVAGDESLESVLPLVREKLAGLRIGVLHGRLPAAEKEARMAGFAAGEVDVLVCTSIVEVGVDVPEATVMMIRGAESFGVSQLHQLRGRVGRGGAPGLCLLCTRTEPGTPERERLEGIAATVDGFRLAELDLRQRRHGDVLGEEQSGAGGGLGVLDLIADARIIRRARVDAERIAAADPALARRLTADITAEESDYLERG</sequence>
<dbReference type="RefSeq" id="WP_075691724.1">
    <property type="nucleotide sequence ID" value="NZ_CP009248.1"/>
</dbReference>
<evidence type="ECO:0000259" key="9">
    <source>
        <dbReference type="PROSITE" id="PS51194"/>
    </source>
</evidence>
<evidence type="ECO:0000256" key="2">
    <source>
        <dbReference type="ARBA" id="ARBA00022763"/>
    </source>
</evidence>
<dbReference type="GO" id="GO:0006281">
    <property type="term" value="P:DNA repair"/>
    <property type="evidence" value="ECO:0007669"/>
    <property type="project" value="UniProtKB-KW"/>
</dbReference>
<feature type="domain" description="Helicase C-terminal" evidence="9">
    <location>
        <begin position="497"/>
        <end position="662"/>
    </location>
</feature>
<dbReference type="PANTHER" id="PTHR47964">
    <property type="entry name" value="ATP-DEPENDENT DNA HELICASE HOMOLOG RECG, CHLOROPLASTIC"/>
    <property type="match status" value="1"/>
</dbReference>
<dbReference type="Pfam" id="PF00271">
    <property type="entry name" value="Helicase_C"/>
    <property type="match status" value="1"/>
</dbReference>
<dbReference type="AlphaFoldDB" id="A0A1L7CX92"/>
<gene>
    <name evidence="10" type="ORF">CSPHI_04810</name>
</gene>
<accession>A0A1L7CX92</accession>
<dbReference type="GO" id="GO:0005524">
    <property type="term" value="F:ATP binding"/>
    <property type="evidence" value="ECO:0007669"/>
    <property type="project" value="UniProtKB-KW"/>
</dbReference>
<keyword evidence="1" id="KW-0547">Nucleotide-binding</keyword>
<dbReference type="EMBL" id="CP009248">
    <property type="protein sequence ID" value="APT90473.1"/>
    <property type="molecule type" value="Genomic_DNA"/>
</dbReference>
<dbReference type="PROSITE" id="PS51194">
    <property type="entry name" value="HELICASE_CTER"/>
    <property type="match status" value="1"/>
</dbReference>
<keyword evidence="6" id="KW-0238">DNA-binding</keyword>
<dbReference type="SUPFAM" id="SSF50249">
    <property type="entry name" value="Nucleic acid-binding proteins"/>
    <property type="match status" value="1"/>
</dbReference>
<name>A0A1L7CX92_9CORY</name>
<reference evidence="10 11" key="1">
    <citation type="submission" date="2014-08" db="EMBL/GenBank/DDBJ databases">
        <title>Complete genome sequence of Corynebacterium sphenisci CECT 5990(T) (=DSM 44792(T)), isolated from healthy wild penguins.</title>
        <authorList>
            <person name="Ruckert C."/>
            <person name="Albersmeier A."/>
            <person name="Winkler A."/>
            <person name="Kalinowski J."/>
        </authorList>
    </citation>
    <scope>NUCLEOTIDE SEQUENCE [LARGE SCALE GENOMIC DNA]</scope>
    <source>
        <strain evidence="10 11">DSM 44792</strain>
    </source>
</reference>
<dbReference type="GO" id="GO:0016787">
    <property type="term" value="F:hydrolase activity"/>
    <property type="evidence" value="ECO:0007669"/>
    <property type="project" value="UniProtKB-KW"/>
</dbReference>
<dbReference type="GO" id="GO:0003677">
    <property type="term" value="F:DNA binding"/>
    <property type="evidence" value="ECO:0007669"/>
    <property type="project" value="UniProtKB-KW"/>
</dbReference>
<evidence type="ECO:0000256" key="6">
    <source>
        <dbReference type="ARBA" id="ARBA00023125"/>
    </source>
</evidence>
<evidence type="ECO:0000313" key="10">
    <source>
        <dbReference type="EMBL" id="APT90473.1"/>
    </source>
</evidence>
<dbReference type="InterPro" id="IPR001650">
    <property type="entry name" value="Helicase_C-like"/>
</dbReference>
<evidence type="ECO:0000256" key="5">
    <source>
        <dbReference type="ARBA" id="ARBA00022840"/>
    </source>
</evidence>